<protein>
    <submittedName>
        <fullName evidence="1">Uncharacterized protein</fullName>
    </submittedName>
</protein>
<keyword evidence="2" id="KW-1185">Reference proteome</keyword>
<name>A0ABW9CHJ4_9BURK</name>
<comment type="caution">
    <text evidence="1">The sequence shown here is derived from an EMBL/GenBank/DDBJ whole genome shotgun (WGS) entry which is preliminary data.</text>
</comment>
<sequence length="45" mass="5008">MSAQIEQSHLKALVSARQFTFLRQLPNAAKALPDKALARFAQRLA</sequence>
<reference evidence="1 2" key="1">
    <citation type="journal article" date="2024" name="Chem. Sci.">
        <title>Discovery of megapolipeptins by genome mining of a Burkholderiales bacteria collection.</title>
        <authorList>
            <person name="Paulo B.S."/>
            <person name="Recchia M.J.J."/>
            <person name="Lee S."/>
            <person name="Fergusson C.H."/>
            <person name="Romanowski S.B."/>
            <person name="Hernandez A."/>
            <person name="Krull N."/>
            <person name="Liu D.Y."/>
            <person name="Cavanagh H."/>
            <person name="Bos A."/>
            <person name="Gray C.A."/>
            <person name="Murphy B.T."/>
            <person name="Linington R.G."/>
            <person name="Eustaquio A.S."/>
        </authorList>
    </citation>
    <scope>NUCLEOTIDE SEQUENCE [LARGE SCALE GENOMIC DNA]</scope>
    <source>
        <strain evidence="1 2">RL17-374-BIF-D</strain>
    </source>
</reference>
<dbReference type="RefSeq" id="WP_250485188.1">
    <property type="nucleotide sequence ID" value="NZ_JAQQDB010000004.1"/>
</dbReference>
<accession>A0ABW9CHJ4</accession>
<organism evidence="1 2">
    <name type="scientific">Caballeronia jiangsuensis</name>
    <dbReference type="NCBI Taxonomy" id="1458357"/>
    <lineage>
        <taxon>Bacteria</taxon>
        <taxon>Pseudomonadati</taxon>
        <taxon>Pseudomonadota</taxon>
        <taxon>Betaproteobacteria</taxon>
        <taxon>Burkholderiales</taxon>
        <taxon>Burkholderiaceae</taxon>
        <taxon>Caballeronia</taxon>
    </lineage>
</organism>
<evidence type="ECO:0000313" key="2">
    <source>
        <dbReference type="Proteomes" id="UP001629462"/>
    </source>
</evidence>
<evidence type="ECO:0000313" key="1">
    <source>
        <dbReference type="EMBL" id="MFM0516910.1"/>
    </source>
</evidence>
<proteinExistence type="predicted"/>
<dbReference type="Proteomes" id="UP001629462">
    <property type="component" value="Unassembled WGS sequence"/>
</dbReference>
<gene>
    <name evidence="1" type="ORF">PQR08_05685</name>
</gene>
<dbReference type="EMBL" id="JAQQDB010000004">
    <property type="protein sequence ID" value="MFM0516910.1"/>
    <property type="molecule type" value="Genomic_DNA"/>
</dbReference>